<keyword evidence="1" id="KW-0732">Signal</keyword>
<evidence type="ECO:0000313" key="2">
    <source>
        <dbReference type="EMBL" id="KAF2538997.1"/>
    </source>
</evidence>
<gene>
    <name evidence="2" type="ORF">F2Q68_00019992</name>
</gene>
<dbReference type="EMBL" id="QGKW02002228">
    <property type="protein sequence ID" value="KAF2538997.1"/>
    <property type="molecule type" value="Genomic_DNA"/>
</dbReference>
<dbReference type="Proteomes" id="UP000712281">
    <property type="component" value="Unassembled WGS sequence"/>
</dbReference>
<dbReference type="AlphaFoldDB" id="A0A8S9G2Y4"/>
<evidence type="ECO:0000313" key="3">
    <source>
        <dbReference type="Proteomes" id="UP000712281"/>
    </source>
</evidence>
<comment type="caution">
    <text evidence="2">The sequence shown here is derived from an EMBL/GenBank/DDBJ whole genome shotgun (WGS) entry which is preliminary data.</text>
</comment>
<proteinExistence type="predicted"/>
<sequence>MGGLARHRVLSSFFSFCFPSLLSGDEKAISLLFRSSTQPTAGFSVAHVDDGNGVPSNGCYRRARKTARCLSWLRSEASPNGDRRRIERQR</sequence>
<feature type="signal peptide" evidence="1">
    <location>
        <begin position="1"/>
        <end position="24"/>
    </location>
</feature>
<evidence type="ECO:0008006" key="4">
    <source>
        <dbReference type="Google" id="ProtNLM"/>
    </source>
</evidence>
<reference evidence="2" key="1">
    <citation type="submission" date="2019-12" db="EMBL/GenBank/DDBJ databases">
        <title>Genome sequencing and annotation of Brassica cretica.</title>
        <authorList>
            <person name="Studholme D.J."/>
            <person name="Sarris P.F."/>
        </authorList>
    </citation>
    <scope>NUCLEOTIDE SEQUENCE</scope>
    <source>
        <strain evidence="2">PFS-001/15</strain>
        <tissue evidence="2">Leaf</tissue>
    </source>
</reference>
<accession>A0A8S9G2Y4</accession>
<organism evidence="2 3">
    <name type="scientific">Brassica cretica</name>
    <name type="common">Mustard</name>
    <dbReference type="NCBI Taxonomy" id="69181"/>
    <lineage>
        <taxon>Eukaryota</taxon>
        <taxon>Viridiplantae</taxon>
        <taxon>Streptophyta</taxon>
        <taxon>Embryophyta</taxon>
        <taxon>Tracheophyta</taxon>
        <taxon>Spermatophyta</taxon>
        <taxon>Magnoliopsida</taxon>
        <taxon>eudicotyledons</taxon>
        <taxon>Gunneridae</taxon>
        <taxon>Pentapetalae</taxon>
        <taxon>rosids</taxon>
        <taxon>malvids</taxon>
        <taxon>Brassicales</taxon>
        <taxon>Brassicaceae</taxon>
        <taxon>Brassiceae</taxon>
        <taxon>Brassica</taxon>
    </lineage>
</organism>
<name>A0A8S9G2Y4_BRACR</name>
<evidence type="ECO:0000256" key="1">
    <source>
        <dbReference type="SAM" id="SignalP"/>
    </source>
</evidence>
<protein>
    <recommendedName>
        <fullName evidence="4">Secreted protein</fullName>
    </recommendedName>
</protein>
<feature type="chain" id="PRO_5035777229" description="Secreted protein" evidence="1">
    <location>
        <begin position="25"/>
        <end position="90"/>
    </location>
</feature>